<feature type="transmembrane region" description="Helical" evidence="16">
    <location>
        <begin position="430"/>
        <end position="457"/>
    </location>
</feature>
<gene>
    <name evidence="18" type="ORF">B1R32_101153</name>
</gene>
<dbReference type="GO" id="GO:0015093">
    <property type="term" value="F:ferrous iron transmembrane transporter activity"/>
    <property type="evidence" value="ECO:0007669"/>
    <property type="project" value="UniProtKB-UniRule"/>
</dbReference>
<dbReference type="GO" id="GO:0046872">
    <property type="term" value="F:metal ion binding"/>
    <property type="evidence" value="ECO:0007669"/>
    <property type="project" value="UniProtKB-KW"/>
</dbReference>
<evidence type="ECO:0000256" key="1">
    <source>
        <dbReference type="ARBA" id="ARBA00004429"/>
    </source>
</evidence>
<dbReference type="OrthoDB" id="9809127at2"/>
<evidence type="ECO:0000256" key="4">
    <source>
        <dbReference type="ARBA" id="ARBA00022496"/>
    </source>
</evidence>
<comment type="subcellular location">
    <subcellularLocation>
        <location evidence="1 16">Cell inner membrane</location>
        <topology evidence="1 16">Multi-pass membrane protein</topology>
    </subcellularLocation>
</comment>
<feature type="binding site" evidence="15">
    <location>
        <position position="36"/>
    </location>
    <ligand>
        <name>Mg(2+)</name>
        <dbReference type="ChEBI" id="CHEBI:18420"/>
        <label>2</label>
    </ligand>
</feature>
<keyword evidence="12 16" id="KW-0472">Membrane</keyword>
<keyword evidence="9 16" id="KW-0408">Iron</keyword>
<dbReference type="InterPro" id="IPR003373">
    <property type="entry name" value="Fe2_transport_prot-B"/>
</dbReference>
<dbReference type="InterPro" id="IPR030389">
    <property type="entry name" value="G_FEOB_dom"/>
</dbReference>
<keyword evidence="7 14" id="KW-0547">Nucleotide-binding</keyword>
<evidence type="ECO:0000256" key="10">
    <source>
        <dbReference type="ARBA" id="ARBA00023065"/>
    </source>
</evidence>
<dbReference type="EMBL" id="NIGF01000001">
    <property type="protein sequence ID" value="PQV65412.1"/>
    <property type="molecule type" value="Genomic_DNA"/>
</dbReference>
<dbReference type="CDD" id="cd01879">
    <property type="entry name" value="FeoB"/>
    <property type="match status" value="1"/>
</dbReference>
<keyword evidence="10" id="KW-0406">Ion transport</keyword>
<evidence type="ECO:0000256" key="16">
    <source>
        <dbReference type="RuleBase" id="RU362098"/>
    </source>
</evidence>
<keyword evidence="2 16" id="KW-0813">Transport</keyword>
<evidence type="ECO:0000256" key="8">
    <source>
        <dbReference type="ARBA" id="ARBA00022989"/>
    </source>
</evidence>
<comment type="function">
    <text evidence="16">Probable transporter of a GTP-driven Fe(2+) uptake system.</text>
</comment>
<dbReference type="Pfam" id="PF02421">
    <property type="entry name" value="FeoB_N"/>
    <property type="match status" value="1"/>
</dbReference>
<dbReference type="RefSeq" id="WP_105482151.1">
    <property type="nucleotide sequence ID" value="NZ_NIGF01000001.1"/>
</dbReference>
<dbReference type="GO" id="GO:0005525">
    <property type="term" value="F:GTP binding"/>
    <property type="evidence" value="ECO:0007669"/>
    <property type="project" value="UniProtKB-KW"/>
</dbReference>
<dbReference type="InterPro" id="IPR006073">
    <property type="entry name" value="GTP-bd"/>
</dbReference>
<keyword evidence="19" id="KW-1185">Reference proteome</keyword>
<dbReference type="PANTHER" id="PTHR43185:SF1">
    <property type="entry name" value="FE(2+) TRANSPORTER FEOB"/>
    <property type="match status" value="1"/>
</dbReference>
<evidence type="ECO:0000256" key="9">
    <source>
        <dbReference type="ARBA" id="ARBA00023004"/>
    </source>
</evidence>
<feature type="binding site" evidence="15">
    <location>
        <position position="35"/>
    </location>
    <ligand>
        <name>Mg(2+)</name>
        <dbReference type="ChEBI" id="CHEBI:18420"/>
        <label>2</label>
    </ligand>
</feature>
<dbReference type="InterPro" id="IPR050860">
    <property type="entry name" value="FeoB_GTPase"/>
</dbReference>
<dbReference type="Pfam" id="PF07664">
    <property type="entry name" value="FeoB_C"/>
    <property type="match status" value="1"/>
</dbReference>
<dbReference type="InterPro" id="IPR011642">
    <property type="entry name" value="Gate_dom"/>
</dbReference>
<evidence type="ECO:0000256" key="2">
    <source>
        <dbReference type="ARBA" id="ARBA00022448"/>
    </source>
</evidence>
<evidence type="ECO:0000256" key="3">
    <source>
        <dbReference type="ARBA" id="ARBA00022475"/>
    </source>
</evidence>
<feature type="domain" description="FeoB-type G" evidence="17">
    <location>
        <begin position="14"/>
        <end position="182"/>
    </location>
</feature>
<dbReference type="Pfam" id="PF07670">
    <property type="entry name" value="Gate"/>
    <property type="match status" value="2"/>
</dbReference>
<evidence type="ECO:0000256" key="5">
    <source>
        <dbReference type="ARBA" id="ARBA00022519"/>
    </source>
</evidence>
<dbReference type="PANTHER" id="PTHR43185">
    <property type="entry name" value="FERROUS IRON TRANSPORT PROTEIN B"/>
    <property type="match status" value="1"/>
</dbReference>
<dbReference type="InterPro" id="IPR011640">
    <property type="entry name" value="Fe2_transport_prot_B_C"/>
</dbReference>
<dbReference type="GO" id="GO:0005886">
    <property type="term" value="C:plasma membrane"/>
    <property type="evidence" value="ECO:0007669"/>
    <property type="project" value="UniProtKB-SubCell"/>
</dbReference>
<evidence type="ECO:0000313" key="18">
    <source>
        <dbReference type="EMBL" id="PQV65412.1"/>
    </source>
</evidence>
<keyword evidence="8 16" id="KW-1133">Transmembrane helix</keyword>
<organism evidence="18 19">
    <name type="scientific">Abditibacterium utsteinense</name>
    <dbReference type="NCBI Taxonomy" id="1960156"/>
    <lineage>
        <taxon>Bacteria</taxon>
        <taxon>Pseudomonadati</taxon>
        <taxon>Abditibacteriota</taxon>
        <taxon>Abditibacteriia</taxon>
        <taxon>Abditibacteriales</taxon>
        <taxon>Abditibacteriaceae</taxon>
        <taxon>Abditibacterium</taxon>
    </lineage>
</organism>
<sequence>MNATFTSVSAPVGLQRIALAGNPNAGKTTLFNALTGMRQRVGNYPGVTVEKKEGRARLGNGTEVSILDLPGTYSLSPKSPDEEIARDVLLGLRAETPPPDAVIVVVDASNLARNLYLATQVLDLGIPTVIALNMVDLAQQAGHAIDVVALSQEIGAPVVEIVASRGIGLDDLRAALCAPIPRPHPPLLKLEAALESAKNELAESLRGHDTTHNLEGAALRLLCGNAGERAVERTYGSAVAATLAEIRHNAEFDIASETSARYDAISPIVARVQVQNTVATKNSFTDRADRILAHPTWGLLAFFAVVLVVFQAIYSFSEWPMNGIEALTGFAGDFLSNRLPDGPLRDLLVQGVIAGVGGVIVFLPQIFILFFFLGILEDSGYMARAAFVMDKHMGRVGLHGRAFIPLLSSFACAIPGVMATRTIDNPRDRLTTILIAPLMSCSARLPVYTLMIGTFIPEIKVFGLVSSRALTMISLYIFGVAAAMGVAFLLKRTMFKAPTPSLMLELPPFRMPTARNVLLVMWERGSEFLKRAGTTIFALSILLWFLLNYPRVDVSKIEPNAAPGQVAAIQTRNSFAGRVGHFIEPTIAPIGFNWKIGVGLIGAMAAREVFVSTMGTVYSVSEADEASKPLRQAMREDKWPDGRPVWTTLTAVSILVYFVLAMQCVSTLAIVKRETGGWKWPIFMQIYMTALAWIASFIIFQGGKLLGF</sequence>
<reference evidence="18 19" key="1">
    <citation type="journal article" date="2018" name="Syst. Appl. Microbiol.">
        <title>Abditibacterium utsteinense sp. nov., the first cultivated member of candidate phylum FBP, isolated from ice-free Antarctic soil samples.</title>
        <authorList>
            <person name="Tahon G."/>
            <person name="Tytgat B."/>
            <person name="Lebbe L."/>
            <person name="Carlier A."/>
            <person name="Willems A."/>
        </authorList>
    </citation>
    <scope>NUCLEOTIDE SEQUENCE [LARGE SCALE GENOMIC DNA]</scope>
    <source>
        <strain evidence="18 19">LMG 29911</strain>
    </source>
</reference>
<comment type="similarity">
    <text evidence="16">Belongs to the TRAFAC class TrmE-Era-EngA-EngB-Septin-like GTPase superfamily. FeoB GTPase (TC 9.A.8) family.</text>
</comment>
<dbReference type="Proteomes" id="UP000237684">
    <property type="component" value="Unassembled WGS sequence"/>
</dbReference>
<feature type="binding site" evidence="14">
    <location>
        <begin position="21"/>
        <end position="28"/>
    </location>
    <ligand>
        <name>GTP</name>
        <dbReference type="ChEBI" id="CHEBI:37565"/>
        <label>1</label>
    </ligand>
</feature>
<feature type="transmembrane region" description="Helical" evidence="16">
    <location>
        <begin position="469"/>
        <end position="490"/>
    </location>
</feature>
<evidence type="ECO:0000313" key="19">
    <source>
        <dbReference type="Proteomes" id="UP000237684"/>
    </source>
</evidence>
<protein>
    <recommendedName>
        <fullName evidence="13 16">Ferrous iron transport protein B</fullName>
    </recommendedName>
</protein>
<evidence type="ECO:0000256" key="14">
    <source>
        <dbReference type="PIRSR" id="PIRSR603373-1"/>
    </source>
</evidence>
<evidence type="ECO:0000256" key="15">
    <source>
        <dbReference type="PIRSR" id="PIRSR603373-2"/>
    </source>
</evidence>
<dbReference type="AlphaFoldDB" id="A0A2S8SX81"/>
<dbReference type="NCBIfam" id="TIGR00437">
    <property type="entry name" value="feoB"/>
    <property type="match status" value="1"/>
</dbReference>
<keyword evidence="6 16" id="KW-0812">Transmembrane</keyword>
<feature type="binding site" evidence="14">
    <location>
        <begin position="133"/>
        <end position="136"/>
    </location>
    <ligand>
        <name>GTP</name>
        <dbReference type="ChEBI" id="CHEBI:37565"/>
        <label>1</label>
    </ligand>
</feature>
<evidence type="ECO:0000256" key="11">
    <source>
        <dbReference type="ARBA" id="ARBA00023134"/>
    </source>
</evidence>
<feature type="binding site" evidence="14">
    <location>
        <begin position="68"/>
        <end position="71"/>
    </location>
    <ligand>
        <name>GTP</name>
        <dbReference type="ChEBI" id="CHEBI:37565"/>
        <label>1</label>
    </ligand>
</feature>
<feature type="transmembrane region" description="Helical" evidence="16">
    <location>
        <begin position="396"/>
        <end position="418"/>
    </location>
</feature>
<keyword evidence="3" id="KW-1003">Cell membrane</keyword>
<evidence type="ECO:0000256" key="7">
    <source>
        <dbReference type="ARBA" id="ARBA00022741"/>
    </source>
</evidence>
<evidence type="ECO:0000256" key="6">
    <source>
        <dbReference type="ARBA" id="ARBA00022692"/>
    </source>
</evidence>
<comment type="caution">
    <text evidence="18">The sequence shown here is derived from an EMBL/GenBank/DDBJ whole genome shotgun (WGS) entry which is preliminary data.</text>
</comment>
<proteinExistence type="inferred from homology"/>
<dbReference type="PROSITE" id="PS51711">
    <property type="entry name" value="G_FEOB"/>
    <property type="match status" value="1"/>
</dbReference>
<evidence type="ECO:0000259" key="17">
    <source>
        <dbReference type="PROSITE" id="PS51711"/>
    </source>
</evidence>
<keyword evidence="15" id="KW-0479">Metal-binding</keyword>
<dbReference type="PRINTS" id="PR00326">
    <property type="entry name" value="GTP1OBG"/>
</dbReference>
<evidence type="ECO:0000256" key="12">
    <source>
        <dbReference type="ARBA" id="ARBA00023136"/>
    </source>
</evidence>
<keyword evidence="5" id="KW-0997">Cell inner membrane</keyword>
<dbReference type="InParanoid" id="A0A2S8SX81"/>
<dbReference type="InterPro" id="IPR027417">
    <property type="entry name" value="P-loop_NTPase"/>
</dbReference>
<feature type="transmembrane region" description="Helical" evidence="16">
    <location>
        <begin position="645"/>
        <end position="670"/>
    </location>
</feature>
<dbReference type="SUPFAM" id="SSF52540">
    <property type="entry name" value="P-loop containing nucleoside triphosphate hydrolases"/>
    <property type="match status" value="1"/>
</dbReference>
<feature type="transmembrane region" description="Helical" evidence="16">
    <location>
        <begin position="297"/>
        <end position="317"/>
    </location>
</feature>
<dbReference type="FunFam" id="3.40.50.300:FF:000426">
    <property type="entry name" value="Ferrous iron transport protein B"/>
    <property type="match status" value="1"/>
</dbReference>
<feature type="binding site" evidence="14">
    <location>
        <begin position="46"/>
        <end position="50"/>
    </location>
    <ligand>
        <name>GTP</name>
        <dbReference type="ChEBI" id="CHEBI:37565"/>
        <label>1</label>
    </ligand>
</feature>
<feature type="transmembrane region" description="Helical" evidence="16">
    <location>
        <begin position="528"/>
        <end position="547"/>
    </location>
</feature>
<evidence type="ECO:0000256" key="13">
    <source>
        <dbReference type="NCBIfam" id="TIGR00437"/>
    </source>
</evidence>
<feature type="transmembrane region" description="Helical" evidence="16">
    <location>
        <begin position="347"/>
        <end position="376"/>
    </location>
</feature>
<feature type="binding site" evidence="15">
    <location>
        <position position="32"/>
    </location>
    <ligand>
        <name>Mg(2+)</name>
        <dbReference type="ChEBI" id="CHEBI:18420"/>
        <label>2</label>
    </ligand>
</feature>
<keyword evidence="15" id="KW-0460">Magnesium</keyword>
<keyword evidence="11 14" id="KW-0342">GTP-binding</keyword>
<feature type="binding site" evidence="15">
    <location>
        <position position="33"/>
    </location>
    <ligand>
        <name>Mg(2+)</name>
        <dbReference type="ChEBI" id="CHEBI:18420"/>
        <label>2</label>
    </ligand>
</feature>
<keyword evidence="4 16" id="KW-0410">Iron transport</keyword>
<name>A0A2S8SX81_9BACT</name>
<accession>A0A2S8SX81</accession>
<dbReference type="Gene3D" id="3.40.50.300">
    <property type="entry name" value="P-loop containing nucleotide triphosphate hydrolases"/>
    <property type="match status" value="1"/>
</dbReference>
<feature type="transmembrane region" description="Helical" evidence="16">
    <location>
        <begin position="682"/>
        <end position="700"/>
    </location>
</feature>